<evidence type="ECO:0000259" key="8">
    <source>
        <dbReference type="Pfam" id="PF11618"/>
    </source>
</evidence>
<dbReference type="InterPro" id="IPR035892">
    <property type="entry name" value="C2_domain_sf"/>
</dbReference>
<keyword evidence="3 6" id="KW-0175">Coiled coil</keyword>
<evidence type="ECO:0000256" key="4">
    <source>
        <dbReference type="ARBA" id="ARBA00023069"/>
    </source>
</evidence>
<feature type="compositionally biased region" description="Low complexity" evidence="7">
    <location>
        <begin position="1477"/>
        <end position="1494"/>
    </location>
</feature>
<protein>
    <recommendedName>
        <fullName evidence="8">RPGR-interacting protein 1 first C2 domain-containing protein</fullName>
    </recommendedName>
</protein>
<sequence>MAHSAAATRSARPPGTDWQDSYFTLEERYRRLQKRFNTQEQELKLIKVAQRKKKALSAGPSLSSVSARRPLQPALRPEPRYTEESQGNVEVSGSSSPRRFPNPQNGDSGGAPAHTSLGISALPNQWVDYHISRADSITDSQQPSPPPPQAASYAQPSSSPNQPPAQQQPQPHGVEEYIAVPSAAAPQATRAAAIAEASAWGEAGALPDPAMVWGTDGRSSMQNYVVASALYHANEELRRKLNESVMTLQTLQQELGSSRAQHAALQTRLENVSAQLHQVVRERDLSAQKYTNASHTIADLERTLRDRVSEEEKIRFSLESQITELRSRLVVGADSNELLQKDVRSLLSETRDRTAEVMKLRSNLALAESALSSQRHVNENMLVELKSLSTQLVEERKRLITVTREAHLASLSGTRVEDLEQQLQRVQEERNAIEREHIELMSDFVHITEDALRHAREEVGRDVADWKAAATHWEQVSQLLYKDIAERTQQHLQCRAECEEAQGQRDAAELQLRSLKGEVALLTAKLDVVWPSHATDAKTLTAEEILNVFGRKDRAGIFLFDERCRRRAAALRRSGANDGEPTGASATGETAAAAEENDGGGEEDAGFDLAAAVLGDLPADPTTVACQLQELHEANAALISEVHQLRLTNDLLQERLNRLTGRQKEEQARVAAAEVSLQQRERAGHQLLEKQLDRVAFLEAQVRSLRGYHVPANAPIGEVGENENIFELYLGQLVAAEVPEGIEVPEMFSTVFCSADFLVHETVTTGTVRGFNGFFEVTASFCVSMDALLFYYLHTRQLLIQLHRVRNAEEAAAMTLAAAAGAGDEETHLSVTDAVDTGTTHSAHGGSSSGSTHPSLRMAEHMFETIAEGQVSLADIVLREDCRHSTRPTLKGHVHLVTPAGRHLASVEFRLTARRPYSADFVRLVEKSVATAITEGAAAAAGKEAGDEHDASSHLLDWMRATASTSLGAAEHRRQESGQGTTPTPRHTRSAAKITPTDPHLQTRHNQLQLVPVASADGDTSSTASSFLIQQQSRMAGTAGALVVHLPPPSPPPRQRWPSASSWGRREGSDLQAARHRGGGSPFSSRADHDSVMERSPVSASFMHVDRSLLSAQPVFGGSGGEGSRVMGSAIQCLWVDVERLELPADLPPPIPRLSCYFRVEAADAEVWLDAPPTPRYTWEYTLDVRDGRAGAYGASLPVRSVTQLASILREPLVVFLLDADAMASKSAAAVTDPCVWAMAVCEWAQVVQHPNEPQSFALPLLRRDQSVVHGAVLRLSLTASTIGVRSSPPHAEPSPSQLQNTGLAPRHVPSPPPVKGGRLSAHPGHDSGPSTATAAPAPTMKVSAAVKFSSELDNAAVEAYLEYLTHPHTSWESASRHVTHRREVIEEHRNSIYARSLAMLRRSSFASTIRSEGGDLDALETSTTSSVASAPAGFPRTAPNGSKKATGTLRKGRLGDTGPPLLPSDAAEPLAIVTHSSAAVSSSHSADSASRTSTGTGQRAPSNKGRLLRGPALAGPPRPHRTSSSATAPAVVVESVLGIGGTKLLGGSGNVFLVNGHSSAVTSRTASRDSADRAPPVVPQGGVESLIHCKRTGGAPAGVPSPHPKHRLK</sequence>
<feature type="compositionally biased region" description="Low complexity" evidence="7">
    <location>
        <begin position="150"/>
        <end position="171"/>
    </location>
</feature>
<evidence type="ECO:0000256" key="6">
    <source>
        <dbReference type="SAM" id="Coils"/>
    </source>
</evidence>
<dbReference type="PANTHER" id="PTHR14240:SF1">
    <property type="entry name" value="PROTEIN FANTOM-RELATED"/>
    <property type="match status" value="1"/>
</dbReference>
<evidence type="ECO:0000256" key="2">
    <source>
        <dbReference type="ARBA" id="ARBA00006042"/>
    </source>
</evidence>
<comment type="similarity">
    <text evidence="2">Belongs to the RPGRIP1 family.</text>
</comment>
<dbReference type="VEuPathDB" id="TriTrypDB:LdBPK_231490.1"/>
<feature type="compositionally biased region" description="Polar residues" evidence="7">
    <location>
        <begin position="84"/>
        <end position="106"/>
    </location>
</feature>
<feature type="coiled-coil region" evidence="6">
    <location>
        <begin position="234"/>
        <end position="282"/>
    </location>
</feature>
<dbReference type="GO" id="GO:1905515">
    <property type="term" value="P:non-motile cilium assembly"/>
    <property type="evidence" value="ECO:0007669"/>
    <property type="project" value="TreeGrafter"/>
</dbReference>
<feature type="region of interest" description="Disordered" evidence="7">
    <location>
        <begin position="1"/>
        <end position="21"/>
    </location>
</feature>
<proteinExistence type="inferred from homology"/>
<dbReference type="GO" id="GO:0035869">
    <property type="term" value="C:ciliary transition zone"/>
    <property type="evidence" value="ECO:0007669"/>
    <property type="project" value="TreeGrafter"/>
</dbReference>
<organism evidence="9 10">
    <name type="scientific">Leishmania donovani</name>
    <dbReference type="NCBI Taxonomy" id="5661"/>
    <lineage>
        <taxon>Eukaryota</taxon>
        <taxon>Discoba</taxon>
        <taxon>Euglenozoa</taxon>
        <taxon>Kinetoplastea</taxon>
        <taxon>Metakinetoplastina</taxon>
        <taxon>Trypanosomatida</taxon>
        <taxon>Trypanosomatidae</taxon>
        <taxon>Leishmaniinae</taxon>
        <taxon>Leishmania</taxon>
    </lineage>
</organism>
<feature type="domain" description="RPGR-interacting protein 1 first C2" evidence="8">
    <location>
        <begin position="717"/>
        <end position="860"/>
    </location>
</feature>
<feature type="coiled-coil region" evidence="6">
    <location>
        <begin position="498"/>
        <end position="525"/>
    </location>
</feature>
<evidence type="ECO:0000256" key="3">
    <source>
        <dbReference type="ARBA" id="ARBA00023054"/>
    </source>
</evidence>
<comment type="caution">
    <text evidence="9">The sequence shown here is derived from an EMBL/GenBank/DDBJ whole genome shotgun (WGS) entry which is preliminary data.</text>
</comment>
<feature type="coiled-coil region" evidence="6">
    <location>
        <begin position="378"/>
        <end position="443"/>
    </location>
</feature>
<feature type="region of interest" description="Disordered" evidence="7">
    <location>
        <begin position="571"/>
        <end position="605"/>
    </location>
</feature>
<dbReference type="VEuPathDB" id="TriTrypDB:LdCL_230022000"/>
<feature type="coiled-coil region" evidence="6">
    <location>
        <begin position="628"/>
        <end position="669"/>
    </location>
</feature>
<reference evidence="10" key="1">
    <citation type="submission" date="2019-02" db="EMBL/GenBank/DDBJ databases">
        <title>FDA dAtabase for Regulatory Grade micrObial Sequences (FDA-ARGOS): Supporting development and validation of Infectious Disease Dx tests.</title>
        <authorList>
            <person name="Duncan R."/>
            <person name="Fisher C."/>
            <person name="Tallon L."/>
            <person name="Sadzewicz L."/>
            <person name="Sengamalay N."/>
            <person name="Ott S."/>
            <person name="Godinez A."/>
            <person name="Nagaraj S."/>
            <person name="Vavikolanu K."/>
            <person name="Vyas G."/>
            <person name="Nadendla S."/>
            <person name="Aluvathingal J."/>
            <person name="Sichtig H."/>
        </authorList>
    </citation>
    <scope>NUCLEOTIDE SEQUENCE [LARGE SCALE GENOMIC DNA]</scope>
    <source>
        <strain evidence="10">FDAARGOS_360</strain>
    </source>
</reference>
<evidence type="ECO:0000256" key="1">
    <source>
        <dbReference type="ARBA" id="ARBA00004138"/>
    </source>
</evidence>
<accession>A0A504XYY6</accession>
<dbReference type="GO" id="GO:0005856">
    <property type="term" value="C:cytoskeleton"/>
    <property type="evidence" value="ECO:0007669"/>
    <property type="project" value="UniProtKB-ARBA"/>
</dbReference>
<dbReference type="EMBL" id="RHLD01000023">
    <property type="protein sequence ID" value="TPP51280.1"/>
    <property type="molecule type" value="Genomic_DNA"/>
</dbReference>
<dbReference type="SUPFAM" id="SSF49562">
    <property type="entry name" value="C2 domain (Calcium/lipid-binding domain, CaLB)"/>
    <property type="match status" value="1"/>
</dbReference>
<feature type="region of interest" description="Disordered" evidence="7">
    <location>
        <begin position="1045"/>
        <end position="1091"/>
    </location>
</feature>
<dbReference type="InterPro" id="IPR031139">
    <property type="entry name" value="RPGRIP1_fam"/>
</dbReference>
<dbReference type="InterPro" id="IPR021656">
    <property type="entry name" value="C2-C2_1"/>
</dbReference>
<evidence type="ECO:0000256" key="7">
    <source>
        <dbReference type="SAM" id="MobiDB-lite"/>
    </source>
</evidence>
<evidence type="ECO:0000313" key="9">
    <source>
        <dbReference type="EMBL" id="TPP51280.1"/>
    </source>
</evidence>
<feature type="compositionally biased region" description="Acidic residues" evidence="7">
    <location>
        <begin position="595"/>
        <end position="605"/>
    </location>
</feature>
<dbReference type="PANTHER" id="PTHR14240">
    <property type="entry name" value="RETINITIS PIGMENTOSA GTPASE REGULATOR-INTERACTING PROTEIN"/>
    <property type="match status" value="1"/>
</dbReference>
<feature type="compositionally biased region" description="Pro residues" evidence="7">
    <location>
        <begin position="1046"/>
        <end position="1055"/>
    </location>
</feature>
<feature type="region of interest" description="Disordered" evidence="7">
    <location>
        <begin position="966"/>
        <end position="1004"/>
    </location>
</feature>
<evidence type="ECO:0000256" key="5">
    <source>
        <dbReference type="ARBA" id="ARBA00023273"/>
    </source>
</evidence>
<feature type="compositionally biased region" description="Low complexity" evidence="7">
    <location>
        <begin position="579"/>
        <end position="594"/>
    </location>
</feature>
<dbReference type="Gene3D" id="2.60.40.150">
    <property type="entry name" value="C2 domain"/>
    <property type="match status" value="1"/>
</dbReference>
<keyword evidence="5" id="KW-0966">Cell projection</keyword>
<dbReference type="Proteomes" id="UP000318821">
    <property type="component" value="Unassembled WGS sequence"/>
</dbReference>
<feature type="region of interest" description="Disordered" evidence="7">
    <location>
        <begin position="1285"/>
        <end position="1338"/>
    </location>
</feature>
<comment type="subcellular location">
    <subcellularLocation>
        <location evidence="1">Cell projection</location>
        <location evidence="1">Cilium</location>
    </subcellularLocation>
</comment>
<keyword evidence="4" id="KW-0969">Cilium</keyword>
<feature type="region of interest" description="Disordered" evidence="7">
    <location>
        <begin position="1417"/>
        <end position="1528"/>
    </location>
</feature>
<dbReference type="VEuPathDB" id="TriTrypDB:LDHU3_23.1990"/>
<evidence type="ECO:0000313" key="10">
    <source>
        <dbReference type="Proteomes" id="UP000318821"/>
    </source>
</evidence>
<dbReference type="Pfam" id="PF11618">
    <property type="entry name" value="C2-C2_1"/>
    <property type="match status" value="1"/>
</dbReference>
<gene>
    <name evidence="9" type="ORF">CGC20_17860</name>
</gene>
<feature type="region of interest" description="Disordered" evidence="7">
    <location>
        <begin position="136"/>
        <end position="172"/>
    </location>
</feature>
<feature type="region of interest" description="Disordered" evidence="7">
    <location>
        <begin position="49"/>
        <end position="117"/>
    </location>
</feature>
<name>A0A504XYY6_LEIDO</name>